<keyword evidence="3" id="KW-1185">Reference proteome</keyword>
<dbReference type="OrthoDB" id="3935489at2759"/>
<dbReference type="EMBL" id="CAINUL010000007">
    <property type="protein sequence ID" value="CAD0110848.1"/>
    <property type="molecule type" value="Genomic_DNA"/>
</dbReference>
<evidence type="ECO:0000259" key="1">
    <source>
        <dbReference type="Pfam" id="PF20521"/>
    </source>
</evidence>
<dbReference type="Proteomes" id="UP000745764">
    <property type="component" value="Unassembled WGS sequence"/>
</dbReference>
<evidence type="ECO:0000313" key="2">
    <source>
        <dbReference type="EMBL" id="CAD0110848.1"/>
    </source>
</evidence>
<comment type="caution">
    <text evidence="2">The sequence shown here is derived from an EMBL/GenBank/DDBJ whole genome shotgun (WGS) entry which is preliminary data.</text>
</comment>
<evidence type="ECO:0000313" key="3">
    <source>
        <dbReference type="Proteomes" id="UP000745764"/>
    </source>
</evidence>
<dbReference type="InterPro" id="IPR046624">
    <property type="entry name" value="CSS2_C"/>
</dbReference>
<feature type="domain" description="Secreted protein CSS2 C-terminal" evidence="1">
    <location>
        <begin position="7"/>
        <end position="103"/>
    </location>
</feature>
<sequence length="144" mass="15730">MLTYVFAATASAKWWAREEPSCAVLSGSAEGIAYRYYAQGTPQKPCATSNDVERIKASLDHSMKKLDLDCLPESTCMPVDHDGKWSGGAWRGYLLYGPKDKVDLDKSCGSENGVGSKYGELSLERELGPLFSKSCKSCKTDSEL</sequence>
<dbReference type="Pfam" id="PF20521">
    <property type="entry name" value="DUF6736"/>
    <property type="match status" value="1"/>
</dbReference>
<protein>
    <recommendedName>
        <fullName evidence="1">Secreted protein CSS2 C-terminal domain-containing protein</fullName>
    </recommendedName>
</protein>
<gene>
    <name evidence="2" type="ORF">AWRI4620_LOCUS5103</name>
</gene>
<dbReference type="AlphaFoldDB" id="A0A9N8PS77"/>
<accession>A0A9N8PS77</accession>
<reference evidence="2" key="1">
    <citation type="submission" date="2020-06" db="EMBL/GenBank/DDBJ databases">
        <authorList>
            <person name="Onetto C."/>
        </authorList>
    </citation>
    <scope>NUCLEOTIDE SEQUENCE</scope>
</reference>
<organism evidence="2 3">
    <name type="scientific">Aureobasidium uvarum</name>
    <dbReference type="NCBI Taxonomy" id="2773716"/>
    <lineage>
        <taxon>Eukaryota</taxon>
        <taxon>Fungi</taxon>
        <taxon>Dikarya</taxon>
        <taxon>Ascomycota</taxon>
        <taxon>Pezizomycotina</taxon>
        <taxon>Dothideomycetes</taxon>
        <taxon>Dothideomycetidae</taxon>
        <taxon>Dothideales</taxon>
        <taxon>Saccotheciaceae</taxon>
        <taxon>Aureobasidium</taxon>
    </lineage>
</organism>
<proteinExistence type="predicted"/>
<name>A0A9N8PS77_9PEZI</name>